<feature type="transmembrane region" description="Helical" evidence="2">
    <location>
        <begin position="172"/>
        <end position="193"/>
    </location>
</feature>
<comment type="similarity">
    <text evidence="1">Belongs to the DedA family.</text>
</comment>
<evidence type="ECO:0000313" key="5">
    <source>
        <dbReference type="Proteomes" id="UP000317036"/>
    </source>
</evidence>
<evidence type="ECO:0000313" key="4">
    <source>
        <dbReference type="EMBL" id="TVY08296.1"/>
    </source>
</evidence>
<evidence type="ECO:0000256" key="1">
    <source>
        <dbReference type="ARBA" id="ARBA00010792"/>
    </source>
</evidence>
<comment type="caution">
    <text evidence="4">The sequence shown here is derived from an EMBL/GenBank/DDBJ whole genome shotgun (WGS) entry which is preliminary data.</text>
</comment>
<protein>
    <submittedName>
        <fullName evidence="4">DedA family protein</fullName>
    </submittedName>
</protein>
<dbReference type="RefSeq" id="WP_144850077.1">
    <property type="nucleotide sequence ID" value="NZ_VNJI01000025.1"/>
</dbReference>
<dbReference type="Proteomes" id="UP000317036">
    <property type="component" value="Unassembled WGS sequence"/>
</dbReference>
<dbReference type="AlphaFoldDB" id="A0A559K827"/>
<organism evidence="4 5">
    <name type="scientific">Paenibacillus cremeus</name>
    <dbReference type="NCBI Taxonomy" id="2163881"/>
    <lineage>
        <taxon>Bacteria</taxon>
        <taxon>Bacillati</taxon>
        <taxon>Bacillota</taxon>
        <taxon>Bacilli</taxon>
        <taxon>Bacillales</taxon>
        <taxon>Paenibacillaceae</taxon>
        <taxon>Paenibacillus</taxon>
    </lineage>
</organism>
<keyword evidence="2" id="KW-1133">Transmembrane helix</keyword>
<reference evidence="4 5" key="1">
    <citation type="submission" date="2019-07" db="EMBL/GenBank/DDBJ databases">
        <authorList>
            <person name="Kim J."/>
        </authorList>
    </citation>
    <scope>NUCLEOTIDE SEQUENCE [LARGE SCALE GENOMIC DNA]</scope>
    <source>
        <strain evidence="4 5">JC52</strain>
    </source>
</reference>
<dbReference type="InterPro" id="IPR051311">
    <property type="entry name" value="DedA_domain"/>
</dbReference>
<keyword evidence="2" id="KW-0812">Transmembrane</keyword>
<dbReference type="PANTHER" id="PTHR42709:SF9">
    <property type="entry name" value="ALKALINE PHOSPHATASE LIKE PROTEIN"/>
    <property type="match status" value="1"/>
</dbReference>
<feature type="transmembrane region" description="Helical" evidence="2">
    <location>
        <begin position="12"/>
        <end position="28"/>
    </location>
</feature>
<evidence type="ECO:0000259" key="3">
    <source>
        <dbReference type="Pfam" id="PF09335"/>
    </source>
</evidence>
<name>A0A559K827_9BACL</name>
<dbReference type="InterPro" id="IPR032816">
    <property type="entry name" value="VTT_dom"/>
</dbReference>
<dbReference type="EMBL" id="VNJI01000025">
    <property type="protein sequence ID" value="TVY08296.1"/>
    <property type="molecule type" value="Genomic_DNA"/>
</dbReference>
<accession>A0A559K827</accession>
<dbReference type="GO" id="GO:0005886">
    <property type="term" value="C:plasma membrane"/>
    <property type="evidence" value="ECO:0007669"/>
    <property type="project" value="TreeGrafter"/>
</dbReference>
<dbReference type="OrthoDB" id="9782291at2"/>
<keyword evidence="5" id="KW-1185">Reference proteome</keyword>
<evidence type="ECO:0000256" key="2">
    <source>
        <dbReference type="SAM" id="Phobius"/>
    </source>
</evidence>
<keyword evidence="2" id="KW-0472">Membrane</keyword>
<proteinExistence type="inferred from homology"/>
<gene>
    <name evidence="4" type="ORF">FPZ49_19725</name>
</gene>
<feature type="transmembrane region" description="Helical" evidence="2">
    <location>
        <begin position="48"/>
        <end position="73"/>
    </location>
</feature>
<sequence>MEQLLELIDQYGYIALYGLLALGIVGLPVPDEILMTTVGSLTVGENPLLSFCTSFLVSFGGAMTGMLVSYFLGKKVGKPFLYKFGKWVKLTPERLAIAEGWFKKYGLWTVAFGYYVPGIRHFTCYLAGVSNVSFWRYLLYAGSGALVWAATFLTLGHVIGVNAPAIMEMVHHYMGLSVSILAVIVAIVLYGYWRYRKRRRSCSI</sequence>
<feature type="transmembrane region" description="Helical" evidence="2">
    <location>
        <begin position="137"/>
        <end position="160"/>
    </location>
</feature>
<feature type="domain" description="VTT" evidence="3">
    <location>
        <begin position="29"/>
        <end position="157"/>
    </location>
</feature>
<dbReference type="PANTHER" id="PTHR42709">
    <property type="entry name" value="ALKALINE PHOSPHATASE LIKE PROTEIN"/>
    <property type="match status" value="1"/>
</dbReference>
<dbReference type="Pfam" id="PF09335">
    <property type="entry name" value="VTT_dom"/>
    <property type="match status" value="1"/>
</dbReference>